<reference evidence="6 7" key="2">
    <citation type="journal article" date="2011" name="Genome Res.">
        <title>Chromosome and gene copy number variation allow major structural change between species and strains of Leishmania.</title>
        <authorList>
            <person name="Rogers M.B."/>
            <person name="Hilley J.D."/>
            <person name="Dickens N.J."/>
            <person name="Wilkes J."/>
            <person name="Bates P.A."/>
            <person name="Depledge D.P."/>
            <person name="Harris D."/>
            <person name="Her Y."/>
            <person name="Herzyk P."/>
            <person name="Imamura H."/>
            <person name="Otto T.D."/>
            <person name="Sanders M."/>
            <person name="Seeger K."/>
            <person name="Dujardin J.C."/>
            <person name="Berriman M."/>
            <person name="Smith D.F."/>
            <person name="Hertz-Fowler C."/>
            <person name="Mottram J.C."/>
        </authorList>
    </citation>
    <scope>NUCLEOTIDE SEQUENCE [LARGE SCALE GENOMIC DNA]</scope>
    <source>
        <strain evidence="6 7">JPCM5</strain>
    </source>
</reference>
<dbReference type="OMA" id="AMNHEYN"/>
<keyword evidence="5" id="KW-1133">Transmembrane helix</keyword>
<keyword evidence="5" id="KW-0472">Membrane</keyword>
<dbReference type="SUPFAM" id="SSF50978">
    <property type="entry name" value="WD40 repeat-like"/>
    <property type="match status" value="1"/>
</dbReference>
<feature type="compositionally biased region" description="Low complexity" evidence="4">
    <location>
        <begin position="758"/>
        <end position="773"/>
    </location>
</feature>
<dbReference type="InParanoid" id="A4I8T3"/>
<evidence type="ECO:0000313" key="7">
    <source>
        <dbReference type="Proteomes" id="UP000008153"/>
    </source>
</evidence>
<evidence type="ECO:0000256" key="2">
    <source>
        <dbReference type="ARBA" id="ARBA00022574"/>
    </source>
</evidence>
<accession>A4I8T3</accession>
<evidence type="ECO:0000256" key="5">
    <source>
        <dbReference type="SAM" id="Phobius"/>
    </source>
</evidence>
<keyword evidence="5" id="KW-0812">Transmembrane</keyword>
<dbReference type="RefSeq" id="XP_001468152.1">
    <property type="nucleotide sequence ID" value="XM_001468115.1"/>
</dbReference>
<feature type="compositionally biased region" description="Low complexity" evidence="4">
    <location>
        <begin position="188"/>
        <end position="204"/>
    </location>
</feature>
<dbReference type="SMR" id="A4I8T3"/>
<dbReference type="Gene3D" id="2.130.10.10">
    <property type="entry name" value="YVTN repeat-like/Quinoprotein amine dehydrogenase"/>
    <property type="match status" value="1"/>
</dbReference>
<dbReference type="GO" id="GO:0019888">
    <property type="term" value="F:protein phosphatase regulator activity"/>
    <property type="evidence" value="ECO:0007669"/>
    <property type="project" value="InterPro"/>
</dbReference>
<name>A4I8T3_LEIIN</name>
<dbReference type="GeneID" id="5072224"/>
<evidence type="ECO:0008006" key="8">
    <source>
        <dbReference type="Google" id="ProtNLM"/>
    </source>
</evidence>
<protein>
    <recommendedName>
        <fullName evidence="8">Serine/threonine-protein phosphatase 2A 55 kDa regulatory subunit B</fullName>
    </recommendedName>
</protein>
<dbReference type="PANTHER" id="PTHR11871">
    <property type="entry name" value="PROTEIN PHOSPHATASE PP2A REGULATORY SUBUNIT B"/>
    <property type="match status" value="1"/>
</dbReference>
<keyword evidence="3" id="KW-0677">Repeat</keyword>
<dbReference type="SMART" id="SM00320">
    <property type="entry name" value="WD40"/>
    <property type="match status" value="3"/>
</dbReference>
<dbReference type="eggNOG" id="KOG1354">
    <property type="taxonomic scope" value="Eukaryota"/>
</dbReference>
<feature type="transmembrane region" description="Helical" evidence="5">
    <location>
        <begin position="56"/>
        <end position="78"/>
    </location>
</feature>
<dbReference type="EMBL" id="FR796465">
    <property type="protein sequence ID" value="CAM71232.1"/>
    <property type="molecule type" value="Genomic_DNA"/>
</dbReference>
<dbReference type="STRING" id="5671.A4I8T3"/>
<feature type="region of interest" description="Disordered" evidence="4">
    <location>
        <begin position="756"/>
        <end position="780"/>
    </location>
</feature>
<dbReference type="GO" id="GO:0000159">
    <property type="term" value="C:protein phosphatase type 2A complex"/>
    <property type="evidence" value="ECO:0007669"/>
    <property type="project" value="InterPro"/>
</dbReference>
<sequence>MTVELLLTAFAYITAHAADVLLLNIVLSLLHRHLVTLTLATRGSWHRRGVRMLTSFIHRGVMSATMPPSILVVVRALLVAPRFRVSVHLYLPNPSHHPEVQSDAKTRRHRPSLVRAGALLAPASCLAASLAAAHSLSTMLPKLNLDGTLSTRASSVQERMREEGQPGMYSPRMASSQAPKGLGGPSHAGGASSTRLSSSAPSALGHTRSLSPPHLSSHEISLLEEGVMGISDPEMAAILASKSHHGSGERSPSLDRLSGMGPGGYSTSSKRRAAPLTTLADHQQARQAIPQHSKDGDTAASERCNDDCSSEGSSPVLRAASTSPQCVKRRGASPSALSHASNESAPAVAGASLGAASLSAPTQSTISIMTAEQLYIFGKPFQAYMSATSTRPSSTDTQGTLAATSASGAPAAKAAAASGTHIAATFHHNPSQYISALTSQGDFVAVGDRTGRVVVMRQREMAAGPRRTLLDIIQRSGEAEEEGAAKRHSLATSAASSLFSPPRHTTALNHVRDPYDFYVAQQAYVPVIDTLNSVEVSPTVTALAFLPQSGPTTYLLAANEKVPKLYKIMSVRESVNPFRAVDKIGTKTIGPLTASSRTSTVAMKPVYRYAMHHEYNINSICPIAYSDQFATADDATVLLWCTEYPDTSIETQDLRSPYEDGPRETIRAVRNFPHEPFLFFVATSGGSVRVVDTRQTLRWGDQAAQAFINPPREEDEPFSNVTNSICDCALSPSGRYIAGRDFMSVCLWDIRMAGSGGARNAPATPRRQAPAARGGDGSPECSMVRRWALHPHLRDDLDTIYQSNLLFDKFDVQFLSSRQVCTGGFNNTLYTMDVEGTSADTASDIRTFQLLKTEGISEFRRTTVSAHRPGEDRISTGQGLGSRMTLMSRPCMSMSGACGMMVACGQAVLQLSYNGLSK</sequence>
<evidence type="ECO:0000313" key="6">
    <source>
        <dbReference type="EMBL" id="CAM71232.1"/>
    </source>
</evidence>
<evidence type="ECO:0000256" key="4">
    <source>
        <dbReference type="SAM" id="MobiDB-lite"/>
    </source>
</evidence>
<dbReference type="InterPro" id="IPR000009">
    <property type="entry name" value="PP2A_PR55"/>
</dbReference>
<evidence type="ECO:0000256" key="1">
    <source>
        <dbReference type="ARBA" id="ARBA00008259"/>
    </source>
</evidence>
<keyword evidence="2" id="KW-0853">WD repeat</keyword>
<dbReference type="KEGG" id="lif:LINJ_33_0720"/>
<dbReference type="InterPro" id="IPR015943">
    <property type="entry name" value="WD40/YVTN_repeat-like_dom_sf"/>
</dbReference>
<dbReference type="AlphaFoldDB" id="A4I8T3"/>
<dbReference type="VEuPathDB" id="TriTrypDB:LINF_330013600"/>
<feature type="region of interest" description="Disordered" evidence="4">
    <location>
        <begin position="241"/>
        <end position="341"/>
    </location>
</feature>
<dbReference type="InterPro" id="IPR001680">
    <property type="entry name" value="WD40_rpt"/>
</dbReference>
<organism evidence="6 7">
    <name type="scientific">Leishmania infantum</name>
    <dbReference type="NCBI Taxonomy" id="5671"/>
    <lineage>
        <taxon>Eukaryota</taxon>
        <taxon>Discoba</taxon>
        <taxon>Euglenozoa</taxon>
        <taxon>Kinetoplastea</taxon>
        <taxon>Metakinetoplastina</taxon>
        <taxon>Trypanosomatida</taxon>
        <taxon>Trypanosomatidae</taxon>
        <taxon>Leishmaniinae</taxon>
        <taxon>Leishmania</taxon>
    </lineage>
</organism>
<keyword evidence="7" id="KW-1185">Reference proteome</keyword>
<evidence type="ECO:0000256" key="3">
    <source>
        <dbReference type="ARBA" id="ARBA00022737"/>
    </source>
</evidence>
<gene>
    <name evidence="6" type="ORF">LINJ_33_0720</name>
</gene>
<reference evidence="6 7" key="1">
    <citation type="journal article" date="2007" name="Nat. Genet.">
        <title>Comparative genomic analysis of three Leishmania species that cause diverse human disease.</title>
        <authorList>
            <person name="Peacock C.S."/>
            <person name="Seeger K."/>
            <person name="Harris D."/>
            <person name="Murphy L."/>
            <person name="Ruiz J.C."/>
            <person name="Quail M.A."/>
            <person name="Peters N."/>
            <person name="Adlem E."/>
            <person name="Tivey A."/>
            <person name="Aslett M."/>
            <person name="Kerhornou A."/>
            <person name="Ivens A."/>
            <person name="Fraser A."/>
            <person name="Rajandream M.A."/>
            <person name="Carver T."/>
            <person name="Norbertczak H."/>
            <person name="Chillingworth T."/>
            <person name="Hance Z."/>
            <person name="Jagels K."/>
            <person name="Moule S."/>
            <person name="Ormond D."/>
            <person name="Rutter S."/>
            <person name="Squares R."/>
            <person name="Whitehead S."/>
            <person name="Rabbinowitsch E."/>
            <person name="Arrowsmith C."/>
            <person name="White B."/>
            <person name="Thurston S."/>
            <person name="Bringaud F."/>
            <person name="Baldauf S.L."/>
            <person name="Faulconbridge A."/>
            <person name="Jeffares D."/>
            <person name="Depledge D.P."/>
            <person name="Oyola S.O."/>
            <person name="Hilley J.D."/>
            <person name="Brito L.O."/>
            <person name="Tosi L.R."/>
            <person name="Barrell B."/>
            <person name="Cruz A.K."/>
            <person name="Mottram J.C."/>
            <person name="Smith D.F."/>
            <person name="Berriman M."/>
        </authorList>
    </citation>
    <scope>NUCLEOTIDE SEQUENCE [LARGE SCALE GENOMIC DNA]</scope>
    <source>
        <strain evidence="6 7">JPCM5</strain>
    </source>
</reference>
<dbReference type="Proteomes" id="UP000008153">
    <property type="component" value="Chromosome 33"/>
</dbReference>
<feature type="region of interest" description="Disordered" evidence="4">
    <location>
        <begin position="152"/>
        <end position="216"/>
    </location>
</feature>
<dbReference type="PRINTS" id="PR00600">
    <property type="entry name" value="PP2APR55"/>
</dbReference>
<dbReference type="InterPro" id="IPR036322">
    <property type="entry name" value="WD40_repeat_dom_sf"/>
</dbReference>
<feature type="transmembrane region" description="Helical" evidence="5">
    <location>
        <begin position="113"/>
        <end position="133"/>
    </location>
</feature>
<proteinExistence type="inferred from homology"/>
<comment type="similarity">
    <text evidence="1">Belongs to the phosphatase 2A regulatory subunit B family.</text>
</comment>